<proteinExistence type="inferred from homology"/>
<dbReference type="PRINTS" id="PR00385">
    <property type="entry name" value="P450"/>
</dbReference>
<sequence length="523" mass="59533">MFAIFAAASSTLSEATKDHLSTLLLMFLILLIGLVSKILNDKHVKETVDPKTAGRACPTPPGPIAWPVLGNLLQLGTKPHVTLTNWRSMYGDVYQMQMGSRPTVVLNGLETCRQALVKQAEDFAGRPAFYSFNFIGNGKSMGFCDFGTRWKYHRRIAQNGVAMFVNDRHNPIEEFIKAEAAFLVQKLNESNGEKFNPHNEIYYSVGNIICALCFGKRYRRDEPDFQQLVKMNEEFMAFAGAGNPVDIMPWTRWLTKRSFDKFIAILKTMDNFCLRKTKEHLDTYDDSLTRDITDFLIKTVRDTPQEEKDAAEITDEHIMTTVQEIIGAGFDTIATTLQWGVLLMTRYPEHQAKVRKEIDAIIGQERAPERSDIGTLPFTEACILETMRFSCIFPFALPHSTTRDTVLNGFFIPANTLVFVNQWSITRDESKFPDPEVFDPRRFLTDDGLALDKAKAELFLPYGAGRRRCPGEPLAKIEMFIFFVTLLQKCRFEPVVLNMSTESKYGLTLKPKDFEVYVKPRAL</sequence>
<dbReference type="GO" id="GO:0042448">
    <property type="term" value="P:progesterone metabolic process"/>
    <property type="evidence" value="ECO:0007669"/>
    <property type="project" value="TreeGrafter"/>
</dbReference>
<dbReference type="PRINTS" id="PR00463">
    <property type="entry name" value="EP450I"/>
</dbReference>
<dbReference type="GO" id="GO:0004509">
    <property type="term" value="F:steroid 21-monooxygenase activity"/>
    <property type="evidence" value="ECO:0007669"/>
    <property type="project" value="UniProtKB-EC"/>
</dbReference>
<accession>A0A1S3GZZ5</accession>
<evidence type="ECO:0000256" key="22">
    <source>
        <dbReference type="PIRSR" id="PIRSR602401-1"/>
    </source>
</evidence>
<keyword evidence="13" id="KW-0446">Lipid-binding</keyword>
<evidence type="ECO:0000256" key="6">
    <source>
        <dbReference type="ARBA" id="ARBA00022617"/>
    </source>
</evidence>
<evidence type="ECO:0000256" key="18">
    <source>
        <dbReference type="ARBA" id="ARBA00044265"/>
    </source>
</evidence>
<evidence type="ECO:0000256" key="13">
    <source>
        <dbReference type="ARBA" id="ARBA00023121"/>
    </source>
</evidence>
<keyword evidence="8" id="KW-0256">Endoplasmic reticulum</keyword>
<dbReference type="GO" id="GO:0020037">
    <property type="term" value="F:heme binding"/>
    <property type="evidence" value="ECO:0007669"/>
    <property type="project" value="InterPro"/>
</dbReference>
<evidence type="ECO:0000256" key="20">
    <source>
        <dbReference type="ARBA" id="ARBA00044304"/>
    </source>
</evidence>
<evidence type="ECO:0000313" key="23">
    <source>
        <dbReference type="Proteomes" id="UP000085678"/>
    </source>
</evidence>
<dbReference type="InterPro" id="IPR036396">
    <property type="entry name" value="Cyt_P450_sf"/>
</dbReference>
<dbReference type="OMA" id="AKWEIFL"/>
<dbReference type="GeneID" id="106150854"/>
<keyword evidence="7 22" id="KW-0479">Metal-binding</keyword>
<dbReference type="InParanoid" id="A0A1S3GZZ5"/>
<dbReference type="Gene3D" id="1.10.630.10">
    <property type="entry name" value="Cytochrome P450"/>
    <property type="match status" value="1"/>
</dbReference>
<comment type="subcellular location">
    <subcellularLocation>
        <location evidence="3">Endoplasmic reticulum membrane</location>
        <topology evidence="3">Peripheral membrane protein</topology>
    </subcellularLocation>
    <subcellularLocation>
        <location evidence="2">Microsome membrane</location>
        <topology evidence="2">Peripheral membrane protein</topology>
    </subcellularLocation>
</comment>
<dbReference type="AlphaFoldDB" id="A0A1S3GZZ5"/>
<dbReference type="GO" id="GO:0008289">
    <property type="term" value="F:lipid binding"/>
    <property type="evidence" value="ECO:0007669"/>
    <property type="project" value="UniProtKB-KW"/>
</dbReference>
<dbReference type="KEGG" id="lak:106150854"/>
<evidence type="ECO:0000313" key="24">
    <source>
        <dbReference type="RefSeq" id="XP_013379323.1"/>
    </source>
</evidence>
<dbReference type="GO" id="GO:0008610">
    <property type="term" value="P:lipid biosynthetic process"/>
    <property type="evidence" value="ECO:0007669"/>
    <property type="project" value="UniProtKB-ARBA"/>
</dbReference>
<dbReference type="FunCoup" id="A0A1S3GZZ5">
    <property type="interactions" value="77"/>
</dbReference>
<organism evidence="23 24">
    <name type="scientific">Lingula anatina</name>
    <name type="common">Brachiopod</name>
    <name type="synonym">Lingula unguis</name>
    <dbReference type="NCBI Taxonomy" id="7574"/>
    <lineage>
        <taxon>Eukaryota</taxon>
        <taxon>Metazoa</taxon>
        <taxon>Spiralia</taxon>
        <taxon>Lophotrochozoa</taxon>
        <taxon>Brachiopoda</taxon>
        <taxon>Linguliformea</taxon>
        <taxon>Lingulata</taxon>
        <taxon>Lingulida</taxon>
        <taxon>Linguloidea</taxon>
        <taxon>Lingulidae</taxon>
        <taxon>Lingula</taxon>
    </lineage>
</organism>
<evidence type="ECO:0000256" key="11">
    <source>
        <dbReference type="ARBA" id="ARBA00023004"/>
    </source>
</evidence>
<dbReference type="Pfam" id="PF00067">
    <property type="entry name" value="p450"/>
    <property type="match status" value="1"/>
</dbReference>
<dbReference type="GO" id="GO:0004508">
    <property type="term" value="F:steroid 17-alpha-monooxygenase activity"/>
    <property type="evidence" value="ECO:0007669"/>
    <property type="project" value="TreeGrafter"/>
</dbReference>
<dbReference type="EC" id="1.14.14.1" evidence="5"/>
<dbReference type="Proteomes" id="UP000085678">
    <property type="component" value="Unplaced"/>
</dbReference>
<dbReference type="SUPFAM" id="SSF48264">
    <property type="entry name" value="Cytochrome P450"/>
    <property type="match status" value="1"/>
</dbReference>
<dbReference type="RefSeq" id="XP_013379323.1">
    <property type="nucleotide sequence ID" value="XM_013523869.1"/>
</dbReference>
<dbReference type="PANTHER" id="PTHR24289:SF21">
    <property type="entry name" value="CYTOCHROME P450 1A"/>
    <property type="match status" value="1"/>
</dbReference>
<evidence type="ECO:0000256" key="12">
    <source>
        <dbReference type="ARBA" id="ARBA00023033"/>
    </source>
</evidence>
<dbReference type="EC" id="1.14.14.16" evidence="15"/>
<keyword evidence="14" id="KW-0472">Membrane</keyword>
<evidence type="ECO:0000256" key="9">
    <source>
        <dbReference type="ARBA" id="ARBA00022848"/>
    </source>
</evidence>
<evidence type="ECO:0000256" key="5">
    <source>
        <dbReference type="ARBA" id="ARBA00012109"/>
    </source>
</evidence>
<dbReference type="GO" id="GO:0005789">
    <property type="term" value="C:endoplasmic reticulum membrane"/>
    <property type="evidence" value="ECO:0007669"/>
    <property type="project" value="UniProtKB-SubCell"/>
</dbReference>
<keyword evidence="10" id="KW-0560">Oxidoreductase</keyword>
<reference evidence="24" key="1">
    <citation type="submission" date="2025-08" db="UniProtKB">
        <authorList>
            <consortium name="RefSeq"/>
        </authorList>
    </citation>
    <scope>IDENTIFICATION</scope>
    <source>
        <tissue evidence="24">Gonads</tissue>
    </source>
</reference>
<evidence type="ECO:0000256" key="16">
    <source>
        <dbReference type="ARBA" id="ARBA00044116"/>
    </source>
</evidence>
<comment type="similarity">
    <text evidence="4">Belongs to the cytochrome P450 family.</text>
</comment>
<comment type="cofactor">
    <cofactor evidence="1 22">
        <name>heme</name>
        <dbReference type="ChEBI" id="CHEBI:30413"/>
    </cofactor>
</comment>
<evidence type="ECO:0000256" key="4">
    <source>
        <dbReference type="ARBA" id="ARBA00010617"/>
    </source>
</evidence>
<evidence type="ECO:0000256" key="8">
    <source>
        <dbReference type="ARBA" id="ARBA00022824"/>
    </source>
</evidence>
<evidence type="ECO:0000256" key="17">
    <source>
        <dbReference type="ARBA" id="ARBA00044217"/>
    </source>
</evidence>
<dbReference type="STRING" id="7574.A0A1S3GZZ5"/>
<evidence type="ECO:0000256" key="2">
    <source>
        <dbReference type="ARBA" id="ARBA00004174"/>
    </source>
</evidence>
<dbReference type="CDD" id="cd11028">
    <property type="entry name" value="CYP1"/>
    <property type="match status" value="1"/>
</dbReference>
<keyword evidence="11 22" id="KW-0408">Iron</keyword>
<dbReference type="GO" id="GO:0005506">
    <property type="term" value="F:iron ion binding"/>
    <property type="evidence" value="ECO:0007669"/>
    <property type="project" value="InterPro"/>
</dbReference>
<keyword evidence="6 22" id="KW-0349">Heme</keyword>
<evidence type="ECO:0000256" key="19">
    <source>
        <dbReference type="ARBA" id="ARBA00044282"/>
    </source>
</evidence>
<dbReference type="InterPro" id="IPR002401">
    <property type="entry name" value="Cyt_P450_E_grp-I"/>
</dbReference>
<feature type="binding site" description="axial binding residue" evidence="22">
    <location>
        <position position="469"/>
    </location>
    <ligand>
        <name>heme</name>
        <dbReference type="ChEBI" id="CHEBI:30413"/>
    </ligand>
    <ligandPart>
        <name>Fe</name>
        <dbReference type="ChEBI" id="CHEBI:18248"/>
    </ligandPart>
</feature>
<dbReference type="GO" id="GO:0042446">
    <property type="term" value="P:hormone biosynthetic process"/>
    <property type="evidence" value="ECO:0007669"/>
    <property type="project" value="TreeGrafter"/>
</dbReference>
<dbReference type="FunFam" id="1.10.630.10:FF:000049">
    <property type="entry name" value="steroid 21-hydroxylase isoform X1"/>
    <property type="match status" value="1"/>
</dbReference>
<keyword evidence="9" id="KW-0492">Microsome</keyword>
<evidence type="ECO:0000256" key="7">
    <source>
        <dbReference type="ARBA" id="ARBA00022723"/>
    </source>
</evidence>
<keyword evidence="12" id="KW-0503">Monooxygenase</keyword>
<dbReference type="OrthoDB" id="1055148at2759"/>
<protein>
    <recommendedName>
        <fullName evidence="16">Steroid 21-hydroxylase</fullName>
        <ecNumber evidence="5">1.14.14.1</ecNumber>
        <ecNumber evidence="15">1.14.14.16</ecNumber>
    </recommendedName>
    <alternativeName>
        <fullName evidence="20">21-OHase</fullName>
    </alternativeName>
    <alternativeName>
        <fullName evidence="17">Cytochrome P-450c21</fullName>
    </alternativeName>
    <alternativeName>
        <fullName evidence="21">Cytochrome P450 21</fullName>
    </alternativeName>
    <alternativeName>
        <fullName evidence="19">Cytochrome P450 XXI</fullName>
    </alternativeName>
    <alternativeName>
        <fullName evidence="18">Cytochrome P450-C21</fullName>
    </alternativeName>
</protein>
<dbReference type="PANTHER" id="PTHR24289">
    <property type="entry name" value="STEROID 17-ALPHA-HYDROXYLASE/17,20 LYASE"/>
    <property type="match status" value="1"/>
</dbReference>
<evidence type="ECO:0000256" key="1">
    <source>
        <dbReference type="ARBA" id="ARBA00001971"/>
    </source>
</evidence>
<gene>
    <name evidence="24" type="primary">LOC106150854</name>
</gene>
<evidence type="ECO:0000256" key="15">
    <source>
        <dbReference type="ARBA" id="ARBA00044040"/>
    </source>
</evidence>
<keyword evidence="23" id="KW-1185">Reference proteome</keyword>
<evidence type="ECO:0000256" key="21">
    <source>
        <dbReference type="ARBA" id="ARBA00044342"/>
    </source>
</evidence>
<evidence type="ECO:0000256" key="10">
    <source>
        <dbReference type="ARBA" id="ARBA00023002"/>
    </source>
</evidence>
<name>A0A1S3GZZ5_LINAN</name>
<evidence type="ECO:0000256" key="3">
    <source>
        <dbReference type="ARBA" id="ARBA00004406"/>
    </source>
</evidence>
<evidence type="ECO:0000256" key="14">
    <source>
        <dbReference type="ARBA" id="ARBA00023136"/>
    </source>
</evidence>
<dbReference type="InterPro" id="IPR001128">
    <property type="entry name" value="Cyt_P450"/>
</dbReference>